<proteinExistence type="predicted"/>
<dbReference type="SUPFAM" id="SSF51735">
    <property type="entry name" value="NAD(P)-binding Rossmann-fold domains"/>
    <property type="match status" value="1"/>
</dbReference>
<dbReference type="Gene3D" id="3.40.50.720">
    <property type="entry name" value="NAD(P)-binding Rossmann-like Domain"/>
    <property type="match status" value="1"/>
</dbReference>
<sequence length="203" mass="22887">MDSQLYIVINANIQLGQTISKQLAQKGNTVVYLGNDEQEGYAITADEPRVRYRYCPTNDRIAIANEFDWIKRNVAPIDSIVVLVPEMNIQHVEMPLEESYFASLLDCSNGHVAELPLTYLIAPSATTDSDESLKALHLTLCQLSHQKKDRMTGMKVNHIVITNKPHPHQACSSIDNDVSDLIHYLSSQQANAIRHQIFFLQVQ</sequence>
<dbReference type="Proteomes" id="UP000254512">
    <property type="component" value="Unassembled WGS sequence"/>
</dbReference>
<evidence type="ECO:0008006" key="3">
    <source>
        <dbReference type="Google" id="ProtNLM"/>
    </source>
</evidence>
<name>A0A377HMT4_GRIHO</name>
<gene>
    <name evidence="1" type="ORF">NCTC11645_01891</name>
</gene>
<dbReference type="EMBL" id="UGHD01000002">
    <property type="protein sequence ID" value="STO57499.1"/>
    <property type="molecule type" value="Genomic_DNA"/>
</dbReference>
<dbReference type="STRING" id="673.AL542_16795"/>
<dbReference type="RefSeq" id="WP_115659765.1">
    <property type="nucleotide sequence ID" value="NZ_CP035690.1"/>
</dbReference>
<protein>
    <recommendedName>
        <fullName evidence="3">Short chain dehydrogenase</fullName>
    </recommendedName>
</protein>
<organism evidence="1 2">
    <name type="scientific">Grimontia hollisae</name>
    <name type="common">Vibrio hollisae</name>
    <dbReference type="NCBI Taxonomy" id="673"/>
    <lineage>
        <taxon>Bacteria</taxon>
        <taxon>Pseudomonadati</taxon>
        <taxon>Pseudomonadota</taxon>
        <taxon>Gammaproteobacteria</taxon>
        <taxon>Vibrionales</taxon>
        <taxon>Vibrionaceae</taxon>
        <taxon>Grimontia</taxon>
    </lineage>
</organism>
<accession>A0A377HMT4</accession>
<dbReference type="AlphaFoldDB" id="A0A377HMT4"/>
<evidence type="ECO:0000313" key="2">
    <source>
        <dbReference type="Proteomes" id="UP000254512"/>
    </source>
</evidence>
<dbReference type="InterPro" id="IPR036291">
    <property type="entry name" value="NAD(P)-bd_dom_sf"/>
</dbReference>
<evidence type="ECO:0000313" key="1">
    <source>
        <dbReference type="EMBL" id="STO57499.1"/>
    </source>
</evidence>
<reference evidence="1 2" key="1">
    <citation type="submission" date="2018-06" db="EMBL/GenBank/DDBJ databases">
        <authorList>
            <consortium name="Pathogen Informatics"/>
            <person name="Doyle S."/>
        </authorList>
    </citation>
    <scope>NUCLEOTIDE SEQUENCE [LARGE SCALE GENOMIC DNA]</scope>
    <source>
        <strain evidence="1 2">NCTC11645</strain>
    </source>
</reference>